<gene>
    <name evidence="1" type="ORF">C7M84_023055</name>
</gene>
<dbReference type="InterPro" id="IPR012677">
    <property type="entry name" value="Nucleotide-bd_a/b_plait_sf"/>
</dbReference>
<dbReference type="Proteomes" id="UP000283509">
    <property type="component" value="Unassembled WGS sequence"/>
</dbReference>
<reference evidence="1 2" key="2">
    <citation type="submission" date="2019-01" db="EMBL/GenBank/DDBJ databases">
        <title>The decoding of complex shrimp genome reveals the adaptation for benthos swimmer, frequently molting mechanism and breeding impact on genome.</title>
        <authorList>
            <person name="Sun Y."/>
            <person name="Gao Y."/>
            <person name="Yu Y."/>
        </authorList>
    </citation>
    <scope>NUCLEOTIDE SEQUENCE [LARGE SCALE GENOMIC DNA]</scope>
    <source>
        <tissue evidence="1">Muscle</tissue>
    </source>
</reference>
<keyword evidence="2" id="KW-1185">Reference proteome</keyword>
<name>A0A3R7QYR3_PENVA</name>
<dbReference type="InterPro" id="IPR035979">
    <property type="entry name" value="RBD_domain_sf"/>
</dbReference>
<evidence type="ECO:0000313" key="2">
    <source>
        <dbReference type="Proteomes" id="UP000283509"/>
    </source>
</evidence>
<evidence type="ECO:0008006" key="3">
    <source>
        <dbReference type="Google" id="ProtNLM"/>
    </source>
</evidence>
<dbReference type="OrthoDB" id="6376497at2759"/>
<dbReference type="SUPFAM" id="SSF54928">
    <property type="entry name" value="RNA-binding domain, RBD"/>
    <property type="match status" value="1"/>
</dbReference>
<comment type="caution">
    <text evidence="1">The sequence shown here is derived from an EMBL/GenBank/DDBJ whole genome shotgun (WGS) entry which is preliminary data.</text>
</comment>
<accession>A0A3R7QYR3</accession>
<dbReference type="EMBL" id="QCYY01000634">
    <property type="protein sequence ID" value="ROT83761.1"/>
    <property type="molecule type" value="Genomic_DNA"/>
</dbReference>
<evidence type="ECO:0000313" key="1">
    <source>
        <dbReference type="EMBL" id="ROT83761.1"/>
    </source>
</evidence>
<organism evidence="1 2">
    <name type="scientific">Penaeus vannamei</name>
    <name type="common">Whiteleg shrimp</name>
    <name type="synonym">Litopenaeus vannamei</name>
    <dbReference type="NCBI Taxonomy" id="6689"/>
    <lineage>
        <taxon>Eukaryota</taxon>
        <taxon>Metazoa</taxon>
        <taxon>Ecdysozoa</taxon>
        <taxon>Arthropoda</taxon>
        <taxon>Crustacea</taxon>
        <taxon>Multicrustacea</taxon>
        <taxon>Malacostraca</taxon>
        <taxon>Eumalacostraca</taxon>
        <taxon>Eucarida</taxon>
        <taxon>Decapoda</taxon>
        <taxon>Dendrobranchiata</taxon>
        <taxon>Penaeoidea</taxon>
        <taxon>Penaeidae</taxon>
        <taxon>Penaeus</taxon>
    </lineage>
</organism>
<reference evidence="1 2" key="1">
    <citation type="submission" date="2018-04" db="EMBL/GenBank/DDBJ databases">
        <authorList>
            <person name="Zhang X."/>
            <person name="Yuan J."/>
            <person name="Li F."/>
            <person name="Xiang J."/>
        </authorList>
    </citation>
    <scope>NUCLEOTIDE SEQUENCE [LARGE SCALE GENOMIC DNA]</scope>
    <source>
        <tissue evidence="1">Muscle</tissue>
    </source>
</reference>
<dbReference type="Gene3D" id="3.30.70.330">
    <property type="match status" value="1"/>
</dbReference>
<proteinExistence type="predicted"/>
<dbReference type="GO" id="GO:0003676">
    <property type="term" value="F:nucleic acid binding"/>
    <property type="evidence" value="ECO:0007669"/>
    <property type="project" value="InterPro"/>
</dbReference>
<protein>
    <recommendedName>
        <fullName evidence="3">RRM domain-containing protein</fullName>
    </recommendedName>
</protein>
<sequence length="112" mass="13505">MQNKEIDNICINPFRLFMENVPVQTTFEDLEKLFTTASEVVYMPNRCLAHMIYKSKEEQRRFSERLDDIEIHGAKMTVLYVDNTPNAIGEKKNYRKLRLLRRKRSKRNYRNC</sequence>
<dbReference type="AlphaFoldDB" id="A0A3R7QYR3"/>